<name>A0A838CWN6_9BACI</name>
<gene>
    <name evidence="10" type="ORF">H0266_16280</name>
</gene>
<comment type="subcellular location">
    <subcellularLocation>
        <location evidence="2">Cell membrane</location>
    </subcellularLocation>
    <subcellularLocation>
        <location evidence="1">Membrane</location>
        <topology evidence="1">Multi-pass membrane protein</topology>
    </subcellularLocation>
</comment>
<evidence type="ECO:0000313" key="11">
    <source>
        <dbReference type="Proteomes" id="UP000571017"/>
    </source>
</evidence>
<sequence>MDWSEVWSLIIESNAVSILSYAVILFITVMVFRKVIHSFFKRTDFIEERKERTLESMFNSIISYSAIIIFIFLVVSLYADVNRLLAGAGVLGIILGFGAQNLIKDFFAGLFLLYEKQLHKGDFITLNNTFHGTVEDIGLRFLKLREWSGRLLTISNGQITSIENYNFEYMRVIEKVTTNFREDPRDVFNALEAACTRLNEEFSEYLKKDLKEDPIEAFQVYGMTSLNDQYRGYQYTITGVVHDLAYWTAAKETRRVIAETMFDHNIAMAEQRVEMNDYSSDEE</sequence>
<keyword evidence="6 8" id="KW-1133">Transmembrane helix</keyword>
<comment type="caution">
    <text evidence="10">The sequence shown here is derived from an EMBL/GenBank/DDBJ whole genome shotgun (WGS) entry which is preliminary data.</text>
</comment>
<evidence type="ECO:0000256" key="3">
    <source>
        <dbReference type="ARBA" id="ARBA00008017"/>
    </source>
</evidence>
<dbReference type="Gene3D" id="3.30.70.100">
    <property type="match status" value="1"/>
</dbReference>
<dbReference type="PANTHER" id="PTHR30460:SF1">
    <property type="entry name" value="MECHANOSENSITIVE ION CHANNEL"/>
    <property type="match status" value="1"/>
</dbReference>
<evidence type="ECO:0000256" key="6">
    <source>
        <dbReference type="ARBA" id="ARBA00022989"/>
    </source>
</evidence>
<evidence type="ECO:0000256" key="5">
    <source>
        <dbReference type="ARBA" id="ARBA00022692"/>
    </source>
</evidence>
<keyword evidence="5 8" id="KW-0812">Transmembrane</keyword>
<dbReference type="Gene3D" id="2.30.30.60">
    <property type="match status" value="1"/>
</dbReference>
<dbReference type="AlphaFoldDB" id="A0A838CWN6"/>
<dbReference type="PANTHER" id="PTHR30460">
    <property type="entry name" value="MODERATE CONDUCTANCE MECHANOSENSITIVE CHANNEL YBIO"/>
    <property type="match status" value="1"/>
</dbReference>
<proteinExistence type="inferred from homology"/>
<dbReference type="InterPro" id="IPR011014">
    <property type="entry name" value="MscS_channel_TM-2"/>
</dbReference>
<dbReference type="InterPro" id="IPR010920">
    <property type="entry name" value="LSM_dom_sf"/>
</dbReference>
<organism evidence="10 11">
    <name type="scientific">Halobacillus locisalis</name>
    <dbReference type="NCBI Taxonomy" id="220753"/>
    <lineage>
        <taxon>Bacteria</taxon>
        <taxon>Bacillati</taxon>
        <taxon>Bacillota</taxon>
        <taxon>Bacilli</taxon>
        <taxon>Bacillales</taxon>
        <taxon>Bacillaceae</taxon>
        <taxon>Halobacillus</taxon>
    </lineage>
</organism>
<evidence type="ECO:0000313" key="10">
    <source>
        <dbReference type="EMBL" id="MBA2176457.1"/>
    </source>
</evidence>
<evidence type="ECO:0000259" key="9">
    <source>
        <dbReference type="Pfam" id="PF00924"/>
    </source>
</evidence>
<comment type="similarity">
    <text evidence="3">Belongs to the MscS (TC 1.A.23) family.</text>
</comment>
<dbReference type="SUPFAM" id="SSF82861">
    <property type="entry name" value="Mechanosensitive channel protein MscS (YggB), transmembrane region"/>
    <property type="match status" value="1"/>
</dbReference>
<protein>
    <submittedName>
        <fullName evidence="10">Mechanosensitive ion channel family protein</fullName>
    </submittedName>
</protein>
<feature type="transmembrane region" description="Helical" evidence="8">
    <location>
        <begin position="57"/>
        <end position="78"/>
    </location>
</feature>
<keyword evidence="7 8" id="KW-0472">Membrane</keyword>
<evidence type="ECO:0000256" key="4">
    <source>
        <dbReference type="ARBA" id="ARBA00022475"/>
    </source>
</evidence>
<dbReference type="InterPro" id="IPR006685">
    <property type="entry name" value="MscS_channel_2nd"/>
</dbReference>
<dbReference type="Gene3D" id="1.10.287.1260">
    <property type="match status" value="1"/>
</dbReference>
<dbReference type="RefSeq" id="WP_181473477.1">
    <property type="nucleotide sequence ID" value="NZ_JACEFG010000003.1"/>
</dbReference>
<dbReference type="SUPFAM" id="SSF50182">
    <property type="entry name" value="Sm-like ribonucleoproteins"/>
    <property type="match status" value="1"/>
</dbReference>
<evidence type="ECO:0000256" key="8">
    <source>
        <dbReference type="SAM" id="Phobius"/>
    </source>
</evidence>
<keyword evidence="11" id="KW-1185">Reference proteome</keyword>
<evidence type="ECO:0000256" key="7">
    <source>
        <dbReference type="ARBA" id="ARBA00023136"/>
    </source>
</evidence>
<dbReference type="InterPro" id="IPR045276">
    <property type="entry name" value="YbiO_bact"/>
</dbReference>
<feature type="domain" description="Mechanosensitive ion channel MscS" evidence="9">
    <location>
        <begin position="101"/>
        <end position="166"/>
    </location>
</feature>
<dbReference type="Proteomes" id="UP000571017">
    <property type="component" value="Unassembled WGS sequence"/>
</dbReference>
<dbReference type="InterPro" id="IPR023408">
    <property type="entry name" value="MscS_beta-dom_sf"/>
</dbReference>
<evidence type="ECO:0000256" key="2">
    <source>
        <dbReference type="ARBA" id="ARBA00004236"/>
    </source>
</evidence>
<keyword evidence="4" id="KW-1003">Cell membrane</keyword>
<dbReference type="GO" id="GO:0008381">
    <property type="term" value="F:mechanosensitive monoatomic ion channel activity"/>
    <property type="evidence" value="ECO:0007669"/>
    <property type="project" value="InterPro"/>
</dbReference>
<feature type="transmembrane region" description="Helical" evidence="8">
    <location>
        <begin position="84"/>
        <end position="103"/>
    </location>
</feature>
<accession>A0A838CWN6</accession>
<dbReference type="GO" id="GO:0005886">
    <property type="term" value="C:plasma membrane"/>
    <property type="evidence" value="ECO:0007669"/>
    <property type="project" value="UniProtKB-SubCell"/>
</dbReference>
<reference evidence="10 11" key="1">
    <citation type="journal article" date="2004" name="Extremophiles">
        <title>Halobacillus locisalis sp. nov., a halophilic bacterium isolated from a marine solar saltern of the Yellow Sea in Korea.</title>
        <authorList>
            <person name="Yoon J.H."/>
            <person name="Kang K.H."/>
            <person name="Oh T.K."/>
            <person name="Park Y.H."/>
        </authorList>
    </citation>
    <scope>NUCLEOTIDE SEQUENCE [LARGE SCALE GENOMIC DNA]</scope>
    <source>
        <strain evidence="10 11">KCTC 3788</strain>
    </source>
</reference>
<dbReference type="EMBL" id="JACEFG010000003">
    <property type="protein sequence ID" value="MBA2176457.1"/>
    <property type="molecule type" value="Genomic_DNA"/>
</dbReference>
<dbReference type="Pfam" id="PF00924">
    <property type="entry name" value="MS_channel_2nd"/>
    <property type="match status" value="1"/>
</dbReference>
<evidence type="ECO:0000256" key="1">
    <source>
        <dbReference type="ARBA" id="ARBA00004141"/>
    </source>
</evidence>
<feature type="transmembrane region" description="Helical" evidence="8">
    <location>
        <begin position="15"/>
        <end position="36"/>
    </location>
</feature>